<dbReference type="OrthoDB" id="2293at2"/>
<comment type="pathway">
    <text evidence="3 10">Carbohydrate metabolism; galactose metabolism.</text>
</comment>
<dbReference type="HAMAP" id="MF_00571">
    <property type="entry name" value="GalP_UDP_trans"/>
    <property type="match status" value="1"/>
</dbReference>
<dbReference type="NCBIfam" id="NF003629">
    <property type="entry name" value="PRK05270.1-2"/>
    <property type="match status" value="1"/>
</dbReference>
<keyword evidence="9 10" id="KW-0119">Carbohydrate metabolism</keyword>
<protein>
    <recommendedName>
        <fullName evidence="10">Galactose-1-phosphate uridylyltransferase</fullName>
        <shortName evidence="10">Gal-1-P uridylyltransferase</shortName>
        <ecNumber evidence="10">2.7.7.12</ecNumber>
    </recommendedName>
    <alternativeName>
        <fullName evidence="10">UDP-glucose--hexose-1-phosphate uridylyltransferase</fullName>
    </alternativeName>
</protein>
<organism evidence="13 14">
    <name type="scientific">Virgibacillus phasianinus</name>
    <dbReference type="NCBI Taxonomy" id="2017483"/>
    <lineage>
        <taxon>Bacteria</taxon>
        <taxon>Bacillati</taxon>
        <taxon>Bacillota</taxon>
        <taxon>Bacilli</taxon>
        <taxon>Bacillales</taxon>
        <taxon>Bacillaceae</taxon>
        <taxon>Virgibacillus</taxon>
    </lineage>
</organism>
<evidence type="ECO:0000256" key="10">
    <source>
        <dbReference type="HAMAP-Rule" id="MF_00571"/>
    </source>
</evidence>
<dbReference type="KEGG" id="vil:CFK37_08420"/>
<evidence type="ECO:0000256" key="4">
    <source>
        <dbReference type="ARBA" id="ARBA00008706"/>
    </source>
</evidence>
<evidence type="ECO:0000313" key="13">
    <source>
        <dbReference type="EMBL" id="ASK62185.1"/>
    </source>
</evidence>
<dbReference type="Proteomes" id="UP000198312">
    <property type="component" value="Chromosome"/>
</dbReference>
<dbReference type="PROSITE" id="PS01163">
    <property type="entry name" value="GAL_P_UDP_TRANSF_II"/>
    <property type="match status" value="1"/>
</dbReference>
<dbReference type="AlphaFoldDB" id="A0A220U2A9"/>
<dbReference type="RefSeq" id="WP_089061445.1">
    <property type="nucleotide sequence ID" value="NZ_CP022315.1"/>
</dbReference>
<evidence type="ECO:0000256" key="2">
    <source>
        <dbReference type="ARBA" id="ARBA00004496"/>
    </source>
</evidence>
<name>A0A220U2A9_9BACI</name>
<feature type="domain" description="Galactose-1-phosphate uridyl transferase C-terminal" evidence="12">
    <location>
        <begin position="246"/>
        <end position="439"/>
    </location>
</feature>
<dbReference type="InterPro" id="IPR005849">
    <property type="entry name" value="GalP_Utransf_N"/>
</dbReference>
<evidence type="ECO:0000256" key="1">
    <source>
        <dbReference type="ARBA" id="ARBA00001107"/>
    </source>
</evidence>
<evidence type="ECO:0000259" key="12">
    <source>
        <dbReference type="Pfam" id="PF02744"/>
    </source>
</evidence>
<comment type="subcellular location">
    <subcellularLocation>
        <location evidence="2 10">Cytoplasm</location>
    </subcellularLocation>
</comment>
<reference evidence="13 14" key="1">
    <citation type="submission" date="2017-07" db="EMBL/GenBank/DDBJ databases">
        <title>Virgibacillus sp. LM2416.</title>
        <authorList>
            <person name="Tak E.J."/>
            <person name="Bae J.-W."/>
        </authorList>
    </citation>
    <scope>NUCLEOTIDE SEQUENCE [LARGE SCALE GENOMIC DNA]</scope>
    <source>
        <strain evidence="13 14">LM2416</strain>
    </source>
</reference>
<feature type="domain" description="Galactose-1-phosphate uridyl transferase N-terminal" evidence="11">
    <location>
        <begin position="19"/>
        <end position="229"/>
    </location>
</feature>
<proteinExistence type="inferred from homology"/>
<dbReference type="Pfam" id="PF02744">
    <property type="entry name" value="GalP_UDP_tr_C"/>
    <property type="match status" value="1"/>
</dbReference>
<evidence type="ECO:0000256" key="3">
    <source>
        <dbReference type="ARBA" id="ARBA00004947"/>
    </source>
</evidence>
<gene>
    <name evidence="10 13" type="primary">galT</name>
    <name evidence="13" type="ORF">CFK37_08420</name>
</gene>
<evidence type="ECO:0000313" key="14">
    <source>
        <dbReference type="Proteomes" id="UP000198312"/>
    </source>
</evidence>
<dbReference type="InterPro" id="IPR000766">
    <property type="entry name" value="GalP_uridyl_Trfase_II"/>
</dbReference>
<dbReference type="PANTHER" id="PTHR39191:SF1">
    <property type="entry name" value="DUF4922 DOMAIN-CONTAINING PROTEIN"/>
    <property type="match status" value="1"/>
</dbReference>
<dbReference type="EC" id="2.7.7.12" evidence="10"/>
<evidence type="ECO:0000256" key="7">
    <source>
        <dbReference type="ARBA" id="ARBA00022695"/>
    </source>
</evidence>
<keyword evidence="6 10" id="KW-0808">Transferase</keyword>
<keyword evidence="8 10" id="KW-0299">Galactose metabolism</keyword>
<sequence length="491" mass="56139">MIFADISGLVKKAIEAELIEPGDRIYARNRVLNLLQLGSFPEEVETVTNDSIPNLLDKLVAYAIENHVIDDVFDDKEILTADIMNCFVARPSVVNAVFQEKYADTPQAATDYFYNLSQNSNYIQMNRIKKNIHFKADSEYGELDITINLSKPEKDPEQIKREREMKQTVHYPKCLLCVENEGYAGRTGYPARANHRVIRVPLLEENWYLQYSPYVYYNEHSILLAEEHRNMKIDKKSFERLLTFTEKFPHYFIGSNADLPIVGGSILSHDHYQGGHYKFAMTNAAKAFSFDLNGYPDVSASILKWPLSVVRLNSEDKDTLLQAADHILQTWRNYTDESADVLAYTGDTPHNTITPIARIRDGVYELDLVLRNNRTSDEHPMGIFHPHADVHHIKKENIGLIEVMGLAVLPARLKDELAEIRNFLLGEPSDVADYHQDWAGQLMRDYGLLAADEAEAVLQKELGKKFARVLEDAGVFKDRRAFERFIGVLNK</sequence>
<evidence type="ECO:0000256" key="9">
    <source>
        <dbReference type="ARBA" id="ARBA00023277"/>
    </source>
</evidence>
<dbReference type="Pfam" id="PF01087">
    <property type="entry name" value="GalP_UDP_transf"/>
    <property type="match status" value="1"/>
</dbReference>
<dbReference type="NCBIfam" id="TIGR01239">
    <property type="entry name" value="galT_2"/>
    <property type="match status" value="1"/>
</dbReference>
<keyword evidence="14" id="KW-1185">Reference proteome</keyword>
<dbReference type="GO" id="GO:0008108">
    <property type="term" value="F:UDP-glucose:hexose-1-phosphate uridylyltransferase activity"/>
    <property type="evidence" value="ECO:0007669"/>
    <property type="project" value="UniProtKB-UniRule"/>
</dbReference>
<dbReference type="PANTHER" id="PTHR39191">
    <property type="entry name" value="GALACTOSE-1-PHOSPHATE URIDYLYLTRANSFERASE"/>
    <property type="match status" value="1"/>
</dbReference>
<dbReference type="UniPathway" id="UPA00214"/>
<dbReference type="EMBL" id="CP022315">
    <property type="protein sequence ID" value="ASK62185.1"/>
    <property type="molecule type" value="Genomic_DNA"/>
</dbReference>
<evidence type="ECO:0000259" key="11">
    <source>
        <dbReference type="Pfam" id="PF01087"/>
    </source>
</evidence>
<dbReference type="GO" id="GO:0005737">
    <property type="term" value="C:cytoplasm"/>
    <property type="evidence" value="ECO:0007669"/>
    <property type="project" value="UniProtKB-SubCell"/>
</dbReference>
<evidence type="ECO:0000256" key="8">
    <source>
        <dbReference type="ARBA" id="ARBA00023144"/>
    </source>
</evidence>
<evidence type="ECO:0000256" key="6">
    <source>
        <dbReference type="ARBA" id="ARBA00022679"/>
    </source>
</evidence>
<comment type="catalytic activity">
    <reaction evidence="1 10">
        <text>alpha-D-galactose 1-phosphate + UDP-alpha-D-glucose = alpha-D-glucose 1-phosphate + UDP-alpha-D-galactose</text>
        <dbReference type="Rhea" id="RHEA:13989"/>
        <dbReference type="ChEBI" id="CHEBI:58336"/>
        <dbReference type="ChEBI" id="CHEBI:58601"/>
        <dbReference type="ChEBI" id="CHEBI:58885"/>
        <dbReference type="ChEBI" id="CHEBI:66914"/>
        <dbReference type="EC" id="2.7.7.12"/>
    </reaction>
</comment>
<keyword evidence="7 10" id="KW-0548">Nucleotidyltransferase</keyword>
<comment type="similarity">
    <text evidence="4 10">Belongs to the galactose-1-phosphate uridylyltransferase type 2 family.</text>
</comment>
<dbReference type="GO" id="GO:0006012">
    <property type="term" value="P:galactose metabolic process"/>
    <property type="evidence" value="ECO:0007669"/>
    <property type="project" value="UniProtKB-UniRule"/>
</dbReference>
<dbReference type="InterPro" id="IPR005850">
    <property type="entry name" value="GalP_Utransf_C"/>
</dbReference>
<evidence type="ECO:0000256" key="5">
    <source>
        <dbReference type="ARBA" id="ARBA00022490"/>
    </source>
</evidence>
<keyword evidence="5 10" id="KW-0963">Cytoplasm</keyword>
<dbReference type="InterPro" id="IPR023425">
    <property type="entry name" value="GalP_uridyl_Trfase_II_CS"/>
</dbReference>
<accession>A0A220U2A9</accession>
<dbReference type="PIRSF" id="PIRSF006005">
    <property type="entry name" value="GalT_BS"/>
    <property type="match status" value="1"/>
</dbReference>